<dbReference type="EMBL" id="CP003382">
    <property type="protein sequence ID" value="AFZ66012.1"/>
    <property type="molecule type" value="Genomic_DNA"/>
</dbReference>
<dbReference type="KEGG" id="dpd:Deipe_0413"/>
<evidence type="ECO:0000256" key="6">
    <source>
        <dbReference type="ARBA" id="ARBA00023136"/>
    </source>
</evidence>
<keyword evidence="3" id="KW-1003">Cell membrane</keyword>
<dbReference type="eggNOG" id="COG2261">
    <property type="taxonomic scope" value="Bacteria"/>
</dbReference>
<comment type="subcellular location">
    <subcellularLocation>
        <location evidence="1">Cell membrane</location>
        <topology evidence="1">Multi-pass membrane protein</topology>
    </subcellularLocation>
</comment>
<keyword evidence="6 7" id="KW-0472">Membrane</keyword>
<dbReference type="PATRIC" id="fig|937777.3.peg.423"/>
<evidence type="ECO:0000256" key="7">
    <source>
        <dbReference type="SAM" id="Phobius"/>
    </source>
</evidence>
<accession>K9ZYK8</accession>
<evidence type="ECO:0000256" key="3">
    <source>
        <dbReference type="ARBA" id="ARBA00022475"/>
    </source>
</evidence>
<dbReference type="STRING" id="937777.Deipe_0413"/>
<evidence type="ECO:0000313" key="9">
    <source>
        <dbReference type="Proteomes" id="UP000010467"/>
    </source>
</evidence>
<keyword evidence="5 7" id="KW-1133">Transmembrane helix</keyword>
<sequence>MLDPGQQSLSVEVNMTWIIAILVGALAGWLASIIMKTDAQQGAIANILIGIFGAMLGRWIFGDLLGIGSAAGTSATQGFSLWNILWSIVGAVVLIAILKALRVLR</sequence>
<dbReference type="Pfam" id="PF04226">
    <property type="entry name" value="Transgly_assoc"/>
    <property type="match status" value="1"/>
</dbReference>
<protein>
    <submittedName>
        <fullName evidence="8">Putative membrane protein</fullName>
    </submittedName>
</protein>
<proteinExistence type="inferred from homology"/>
<keyword evidence="4 7" id="KW-0812">Transmembrane</keyword>
<dbReference type="HOGENOM" id="CLU_160040_0_0_0"/>
<reference evidence="9" key="1">
    <citation type="submission" date="2012-03" db="EMBL/GenBank/DDBJ databases">
        <title>Complete sequence of chromosome of Deinococcus peraridilitoris DSM 19664.</title>
        <authorList>
            <person name="Lucas S."/>
            <person name="Copeland A."/>
            <person name="Lapidus A."/>
            <person name="Glavina del Rio T."/>
            <person name="Dalin E."/>
            <person name="Tice H."/>
            <person name="Bruce D."/>
            <person name="Goodwin L."/>
            <person name="Pitluck S."/>
            <person name="Peters L."/>
            <person name="Mikhailova N."/>
            <person name="Lu M."/>
            <person name="Kyrpides N."/>
            <person name="Mavromatis K."/>
            <person name="Ivanova N."/>
            <person name="Brettin T."/>
            <person name="Detter J.C."/>
            <person name="Han C."/>
            <person name="Larimer F."/>
            <person name="Land M."/>
            <person name="Hauser L."/>
            <person name="Markowitz V."/>
            <person name="Cheng J.-F."/>
            <person name="Hugenholtz P."/>
            <person name="Woyke T."/>
            <person name="Wu D."/>
            <person name="Pukall R."/>
            <person name="Steenblock K."/>
            <person name="Brambilla E."/>
            <person name="Klenk H.-P."/>
            <person name="Eisen J.A."/>
        </authorList>
    </citation>
    <scope>NUCLEOTIDE SEQUENCE [LARGE SCALE GENOMIC DNA]</scope>
    <source>
        <strain evidence="9">DSM 19664 / LMG 22246 / CIP 109416 / KR-200</strain>
    </source>
</reference>
<evidence type="ECO:0000256" key="4">
    <source>
        <dbReference type="ARBA" id="ARBA00022692"/>
    </source>
</evidence>
<dbReference type="GO" id="GO:0005886">
    <property type="term" value="C:plasma membrane"/>
    <property type="evidence" value="ECO:0007669"/>
    <property type="project" value="UniProtKB-SubCell"/>
</dbReference>
<dbReference type="AlphaFoldDB" id="K9ZYK8"/>
<organism evidence="8 9">
    <name type="scientific">Deinococcus peraridilitoris (strain DSM 19664 / LMG 22246 / CIP 109416 / KR-200)</name>
    <dbReference type="NCBI Taxonomy" id="937777"/>
    <lineage>
        <taxon>Bacteria</taxon>
        <taxon>Thermotogati</taxon>
        <taxon>Deinococcota</taxon>
        <taxon>Deinococci</taxon>
        <taxon>Deinococcales</taxon>
        <taxon>Deinococcaceae</taxon>
        <taxon>Deinococcus</taxon>
    </lineage>
</organism>
<dbReference type="Proteomes" id="UP000010467">
    <property type="component" value="Chromosome"/>
</dbReference>
<evidence type="ECO:0000313" key="8">
    <source>
        <dbReference type="EMBL" id="AFZ66012.1"/>
    </source>
</evidence>
<evidence type="ECO:0000256" key="2">
    <source>
        <dbReference type="ARBA" id="ARBA00011006"/>
    </source>
</evidence>
<name>K9ZYK8_DEIPD</name>
<dbReference type="InterPro" id="IPR007341">
    <property type="entry name" value="Transgly_assoc"/>
</dbReference>
<keyword evidence="9" id="KW-1185">Reference proteome</keyword>
<evidence type="ECO:0000256" key="5">
    <source>
        <dbReference type="ARBA" id="ARBA00022989"/>
    </source>
</evidence>
<dbReference type="PANTHER" id="PTHR33884:SF3">
    <property type="entry name" value="UPF0410 PROTEIN YMGE"/>
    <property type="match status" value="1"/>
</dbReference>
<feature type="transmembrane region" description="Helical" evidence="7">
    <location>
        <begin position="42"/>
        <end position="61"/>
    </location>
</feature>
<feature type="transmembrane region" description="Helical" evidence="7">
    <location>
        <begin position="15"/>
        <end position="35"/>
    </location>
</feature>
<dbReference type="PANTHER" id="PTHR33884">
    <property type="entry name" value="UPF0410 PROTEIN YMGE"/>
    <property type="match status" value="1"/>
</dbReference>
<gene>
    <name evidence="8" type="ordered locus">Deipe_0413</name>
</gene>
<evidence type="ECO:0000256" key="1">
    <source>
        <dbReference type="ARBA" id="ARBA00004651"/>
    </source>
</evidence>
<comment type="similarity">
    <text evidence="2">Belongs to the UPF0410 family.</text>
</comment>
<feature type="transmembrane region" description="Helical" evidence="7">
    <location>
        <begin position="81"/>
        <end position="101"/>
    </location>
</feature>